<name>A0A423PVW1_9GAMM</name>
<evidence type="ECO:0000313" key="4">
    <source>
        <dbReference type="Proteomes" id="UP000283993"/>
    </source>
</evidence>
<sequence length="573" mass="60672">MSANARALRYGLAVVGLLLAGWAGMRAAGVLIEARSGALHDAERAIAQATAPLIEQRRISDRLIVAVEALVGGDDLHIDYLTLRNADNVTLVSRGHLGDTFGWLPTDLARAWRGWLYRVGAAEDNRAVMRDERRVGDARYGVGWLHVVGRAGAGFFMWAGLAALGVIGFLFGLFGRDTSRRRTADASASRPSGAAIASTAGADRGRSARAPLSRLISRRRETANDFAPIAAKPRQSYDTLVGDSGRTGAPSGLSAAAGAEQSEDALAHPAPSTGSPAAADAWISPTSDAGRPASTEAPPAESDLGSPAVPALQPASSSAGSSMTAPVPGAAYAPEGSLHAPSLDAVPQLGDDTLDLKLYPVWQGSGPQRRLAAAQAMLAWRSGEAHLVDPATLTQLAEHENALRAFTQWIARRFSLLHGNWRTLELATVPILLQVPSALLAFADAESIWREALRRTDRDPDDLILRVAPEDAKASSSGLPVRRALTLDSPEADIADQCDLLCLDADDVDGAQVSWRDVMAGLDRPVLLGPIADPEEWSDLIEAGACWYRDSADALHSPRSFGRLLARQAVRPI</sequence>
<dbReference type="AlphaFoldDB" id="A0A423PVW1"/>
<evidence type="ECO:0000256" key="1">
    <source>
        <dbReference type="SAM" id="MobiDB-lite"/>
    </source>
</evidence>
<keyword evidence="2" id="KW-1133">Transmembrane helix</keyword>
<feature type="compositionally biased region" description="Polar residues" evidence="1">
    <location>
        <begin position="314"/>
        <end position="324"/>
    </location>
</feature>
<protein>
    <submittedName>
        <fullName evidence="3">Uncharacterized protein</fullName>
    </submittedName>
</protein>
<keyword evidence="2" id="KW-0472">Membrane</keyword>
<dbReference type="InterPro" id="IPR035919">
    <property type="entry name" value="EAL_sf"/>
</dbReference>
<accession>A0A423PVW1</accession>
<dbReference type="Gene3D" id="3.20.20.450">
    <property type="entry name" value="EAL domain"/>
    <property type="match status" value="1"/>
</dbReference>
<comment type="caution">
    <text evidence="3">The sequence shown here is derived from an EMBL/GenBank/DDBJ whole genome shotgun (WGS) entry which is preliminary data.</text>
</comment>
<feature type="transmembrane region" description="Helical" evidence="2">
    <location>
        <begin position="155"/>
        <end position="174"/>
    </location>
</feature>
<feature type="region of interest" description="Disordered" evidence="1">
    <location>
        <begin position="237"/>
        <end position="328"/>
    </location>
</feature>
<dbReference type="RefSeq" id="WP_123630085.1">
    <property type="nucleotide sequence ID" value="NZ_AYKH01000003.1"/>
</dbReference>
<evidence type="ECO:0000313" key="3">
    <source>
        <dbReference type="EMBL" id="ROO29748.1"/>
    </source>
</evidence>
<feature type="region of interest" description="Disordered" evidence="1">
    <location>
        <begin position="183"/>
        <end position="209"/>
    </location>
</feature>
<organism evidence="3 4">
    <name type="scientific">Salinisphaera orenii MK-B5</name>
    <dbReference type="NCBI Taxonomy" id="856730"/>
    <lineage>
        <taxon>Bacteria</taxon>
        <taxon>Pseudomonadati</taxon>
        <taxon>Pseudomonadota</taxon>
        <taxon>Gammaproteobacteria</taxon>
        <taxon>Salinisphaerales</taxon>
        <taxon>Salinisphaeraceae</taxon>
        <taxon>Salinisphaera</taxon>
    </lineage>
</organism>
<keyword evidence="4" id="KW-1185">Reference proteome</keyword>
<gene>
    <name evidence="3" type="ORF">SAOR_02575</name>
</gene>
<keyword evidence="2" id="KW-0812">Transmembrane</keyword>
<reference evidence="3 4" key="1">
    <citation type="submission" date="2013-10" db="EMBL/GenBank/DDBJ databases">
        <title>Salinisphaera orenii MK-B5 Genome Sequencing.</title>
        <authorList>
            <person name="Lai Q."/>
            <person name="Li C."/>
            <person name="Shao Z."/>
        </authorList>
    </citation>
    <scope>NUCLEOTIDE SEQUENCE [LARGE SCALE GENOMIC DNA]</scope>
    <source>
        <strain evidence="3 4">MK-B5</strain>
    </source>
</reference>
<dbReference type="Proteomes" id="UP000283993">
    <property type="component" value="Unassembled WGS sequence"/>
</dbReference>
<evidence type="ECO:0000256" key="2">
    <source>
        <dbReference type="SAM" id="Phobius"/>
    </source>
</evidence>
<dbReference type="EMBL" id="AYKH01000003">
    <property type="protein sequence ID" value="ROO29748.1"/>
    <property type="molecule type" value="Genomic_DNA"/>
</dbReference>
<dbReference type="SUPFAM" id="SSF141868">
    <property type="entry name" value="EAL domain-like"/>
    <property type="match status" value="1"/>
</dbReference>
<proteinExistence type="predicted"/>
<feature type="compositionally biased region" description="Low complexity" evidence="1">
    <location>
        <begin position="248"/>
        <end position="259"/>
    </location>
</feature>